<dbReference type="PRINTS" id="PR00120">
    <property type="entry name" value="HATPASE"/>
</dbReference>
<feature type="transmembrane region" description="Helical" evidence="12">
    <location>
        <begin position="862"/>
        <end position="878"/>
    </location>
</feature>
<keyword evidence="8" id="KW-0460">Magnesium</keyword>
<evidence type="ECO:0000256" key="1">
    <source>
        <dbReference type="ARBA" id="ARBA00004651"/>
    </source>
</evidence>
<dbReference type="Pfam" id="PF00690">
    <property type="entry name" value="Cation_ATPase_N"/>
    <property type="match status" value="1"/>
</dbReference>
<feature type="transmembrane region" description="Helical" evidence="12">
    <location>
        <begin position="79"/>
        <end position="98"/>
    </location>
</feature>
<keyword evidence="3" id="KW-1003">Cell membrane</keyword>
<dbReference type="InterPro" id="IPR036412">
    <property type="entry name" value="HAD-like_sf"/>
</dbReference>
<evidence type="ECO:0000256" key="7">
    <source>
        <dbReference type="ARBA" id="ARBA00022840"/>
    </source>
</evidence>
<evidence type="ECO:0000313" key="15">
    <source>
        <dbReference type="Proteomes" id="UP000177092"/>
    </source>
</evidence>
<keyword evidence="6" id="KW-0547">Nucleotide-binding</keyword>
<feature type="transmembrane region" description="Helical" evidence="12">
    <location>
        <begin position="55"/>
        <end position="73"/>
    </location>
</feature>
<dbReference type="InterPro" id="IPR004014">
    <property type="entry name" value="ATPase_P-typ_cation-transptr_N"/>
</dbReference>
<sequence>MYHLISEIEVIRQFKSDPHKGLSTGEAEKRLAASGPNSLPVVSPVPLWKKFISQFQNLLVIILLVATLVSFLLGETVDAIAIAAIVIINAVIGFVQEVKAEKTLDSLKSKEIHYALVVRNSETAEIEVKNIVTGDIVILEEGSKIPADCRIIESYSLRVDESILTGESLAAEKNHQTLDSKSSTLADRTNMLYKDTKVMAGRGKAIVVATGKNTEIGKIAVFLEEKETDKTPLTIELEKVGRVLSLVVGGIAGLIFSINMLARVPLIDSLLVSISLAVAAIPEGLPAIVTIVLSLGVKRLADKKTIVKKLLAVETLGAIRIIATDKTGTITQNKINVVRLLLPDEKQFTVTGQGYRTRGEFYDTAKKIINPLSLPKLETLLTIGVLANNSSLKISDDEETQVLGDTTEGSLLVTAKRAGLNLENIKEASPRLYEVPFSAERKMMSVIVDVDQTSDHMLYAKGAPEVILNLCKIAPDIRKKILLQTESMAKQGLRSLAFAGRKITKTEVGRALEKNEVDESGMEFMGLMGMQDPLRPEVKEALIKARFAGIRTIMVTGDHKDTARCIALEAGIMVESDKVLTDDAVDKMTLRELTREIKNGTSVFARISPMGKLKIIKAVKAMPFTQVAVTGDGVNDAPALKEGHIGVAMGKTGTDLTREVADIVITDDNYATIIDAIREGRVIFANLVKFIRYLISCNLSEVFVVALGVIFSTPFPLIPIQLLWINLITDGLPALALGLDPAELDIMKRPPRDLTTGILHKKRWIYMTLEGAVMGLSVFLLFIIMLGRSNYVVAQTMAFTALSLSQLVHSLNNRSTRTSLFKIGIFSNHFLIGAIIISACLQFLAVTTLFGNRIFKTTALSWQLWGIIIGISLLPLLVSETKKLLLHRHL</sequence>
<dbReference type="Gene3D" id="3.40.1110.10">
    <property type="entry name" value="Calcium-transporting ATPase, cytoplasmic domain N"/>
    <property type="match status" value="1"/>
</dbReference>
<dbReference type="Pfam" id="PF00122">
    <property type="entry name" value="E1-E2_ATPase"/>
    <property type="match status" value="1"/>
</dbReference>
<evidence type="ECO:0000259" key="13">
    <source>
        <dbReference type="SMART" id="SM00831"/>
    </source>
</evidence>
<dbReference type="SFLD" id="SFLDF00027">
    <property type="entry name" value="p-type_atpase"/>
    <property type="match status" value="1"/>
</dbReference>
<dbReference type="InterPro" id="IPR018303">
    <property type="entry name" value="ATPase_P-typ_P_site"/>
</dbReference>
<keyword evidence="4" id="KW-0597">Phosphoprotein</keyword>
<comment type="subcellular location">
    <subcellularLocation>
        <location evidence="1">Cell membrane</location>
        <topology evidence="1">Multi-pass membrane protein</topology>
    </subcellularLocation>
</comment>
<dbReference type="EMBL" id="MFJN01000022">
    <property type="protein sequence ID" value="OGG21446.1"/>
    <property type="molecule type" value="Genomic_DNA"/>
</dbReference>
<comment type="caution">
    <text evidence="14">The sequence shown here is derived from an EMBL/GenBank/DDBJ whole genome shotgun (WGS) entry which is preliminary data.</text>
</comment>
<dbReference type="Gene3D" id="3.40.50.1000">
    <property type="entry name" value="HAD superfamily/HAD-like"/>
    <property type="match status" value="1"/>
</dbReference>
<dbReference type="InterPro" id="IPR008250">
    <property type="entry name" value="ATPase_P-typ_transduc_dom_A_sf"/>
</dbReference>
<feature type="transmembrane region" description="Helical" evidence="12">
    <location>
        <begin position="690"/>
        <end position="711"/>
    </location>
</feature>
<dbReference type="SMART" id="SM00831">
    <property type="entry name" value="Cation_ATPase_N"/>
    <property type="match status" value="1"/>
</dbReference>
<dbReference type="PRINTS" id="PR00119">
    <property type="entry name" value="CATATPASE"/>
</dbReference>
<dbReference type="InterPro" id="IPR059000">
    <property type="entry name" value="ATPase_P-type_domA"/>
</dbReference>
<feature type="transmembrane region" description="Helical" evidence="12">
    <location>
        <begin position="274"/>
        <end position="297"/>
    </location>
</feature>
<evidence type="ECO:0000256" key="12">
    <source>
        <dbReference type="SAM" id="Phobius"/>
    </source>
</evidence>
<dbReference type="STRING" id="1798384.A3D03_02970"/>
<feature type="transmembrane region" description="Helical" evidence="12">
    <location>
        <begin position="830"/>
        <end position="850"/>
    </location>
</feature>
<keyword evidence="11 12" id="KW-0472">Membrane</keyword>
<dbReference type="Gene3D" id="2.70.150.10">
    <property type="entry name" value="Calcium-transporting ATPase, cytoplasmic transduction domain A"/>
    <property type="match status" value="1"/>
</dbReference>
<dbReference type="SUPFAM" id="SSF81665">
    <property type="entry name" value="Calcium ATPase, transmembrane domain M"/>
    <property type="match status" value="1"/>
</dbReference>
<dbReference type="PANTHER" id="PTHR43294:SF21">
    <property type="entry name" value="CATION TRANSPORTING ATPASE"/>
    <property type="match status" value="1"/>
</dbReference>
<feature type="transmembrane region" description="Helical" evidence="12">
    <location>
        <begin position="791"/>
        <end position="809"/>
    </location>
</feature>
<feature type="transmembrane region" description="Helical" evidence="12">
    <location>
        <begin position="243"/>
        <end position="262"/>
    </location>
</feature>
<dbReference type="FunFam" id="2.70.150.10:FF:000160">
    <property type="entry name" value="Sarcoplasmic/endoplasmic reticulum calcium ATPase 1"/>
    <property type="match status" value="1"/>
</dbReference>
<evidence type="ECO:0000256" key="9">
    <source>
        <dbReference type="ARBA" id="ARBA00022967"/>
    </source>
</evidence>
<reference evidence="14 15" key="1">
    <citation type="journal article" date="2016" name="Nat. Commun.">
        <title>Thousands of microbial genomes shed light on interconnected biogeochemical processes in an aquifer system.</title>
        <authorList>
            <person name="Anantharaman K."/>
            <person name="Brown C.T."/>
            <person name="Hug L.A."/>
            <person name="Sharon I."/>
            <person name="Castelle C.J."/>
            <person name="Probst A.J."/>
            <person name="Thomas B.C."/>
            <person name="Singh A."/>
            <person name="Wilkins M.J."/>
            <person name="Karaoz U."/>
            <person name="Brodie E.L."/>
            <person name="Williams K.H."/>
            <person name="Hubbard S.S."/>
            <person name="Banfield J.F."/>
        </authorList>
    </citation>
    <scope>NUCLEOTIDE SEQUENCE [LARGE SCALE GENOMIC DNA]</scope>
</reference>
<dbReference type="Pfam" id="PF13246">
    <property type="entry name" value="Cation_ATPase"/>
    <property type="match status" value="1"/>
</dbReference>
<proteinExistence type="inferred from homology"/>
<dbReference type="PROSITE" id="PS00154">
    <property type="entry name" value="ATPASE_E1_E2"/>
    <property type="match status" value="1"/>
</dbReference>
<accession>A0A1F6AA29</accession>
<evidence type="ECO:0000256" key="6">
    <source>
        <dbReference type="ARBA" id="ARBA00022741"/>
    </source>
</evidence>
<dbReference type="Pfam" id="PF00689">
    <property type="entry name" value="Cation_ATPase_C"/>
    <property type="match status" value="1"/>
</dbReference>
<dbReference type="Proteomes" id="UP000177092">
    <property type="component" value="Unassembled WGS sequence"/>
</dbReference>
<dbReference type="AlphaFoldDB" id="A0A1F6AA29"/>
<evidence type="ECO:0000256" key="3">
    <source>
        <dbReference type="ARBA" id="ARBA00022475"/>
    </source>
</evidence>
<keyword evidence="9" id="KW-1278">Translocase</keyword>
<gene>
    <name evidence="14" type="ORF">A3D03_02970</name>
</gene>
<evidence type="ECO:0000256" key="11">
    <source>
        <dbReference type="ARBA" id="ARBA00023136"/>
    </source>
</evidence>
<keyword evidence="7" id="KW-0067">ATP-binding</keyword>
<protein>
    <recommendedName>
        <fullName evidence="13">Cation-transporting P-type ATPase N-terminal domain-containing protein</fullName>
    </recommendedName>
</protein>
<keyword evidence="5 12" id="KW-0812">Transmembrane</keyword>
<dbReference type="SFLD" id="SFLDG00002">
    <property type="entry name" value="C1.7:_P-type_atpase_like"/>
    <property type="match status" value="1"/>
</dbReference>
<dbReference type="GO" id="GO:0005524">
    <property type="term" value="F:ATP binding"/>
    <property type="evidence" value="ECO:0007669"/>
    <property type="project" value="UniProtKB-KW"/>
</dbReference>
<dbReference type="InterPro" id="IPR006068">
    <property type="entry name" value="ATPase_P-typ_cation-transptr_C"/>
</dbReference>
<feature type="transmembrane region" description="Helical" evidence="12">
    <location>
        <begin position="717"/>
        <end position="739"/>
    </location>
</feature>
<dbReference type="InterPro" id="IPR023214">
    <property type="entry name" value="HAD_sf"/>
</dbReference>
<dbReference type="SUPFAM" id="SSF81653">
    <property type="entry name" value="Calcium ATPase, transduction domain A"/>
    <property type="match status" value="1"/>
</dbReference>
<dbReference type="PANTHER" id="PTHR43294">
    <property type="entry name" value="SODIUM/POTASSIUM-TRANSPORTING ATPASE SUBUNIT ALPHA"/>
    <property type="match status" value="1"/>
</dbReference>
<dbReference type="InterPro" id="IPR023298">
    <property type="entry name" value="ATPase_P-typ_TM_dom_sf"/>
</dbReference>
<comment type="similarity">
    <text evidence="2">Belongs to the cation transport ATPase (P-type) (TC 3.A.3) family. Type IIA subfamily.</text>
</comment>
<dbReference type="GO" id="GO:0016887">
    <property type="term" value="F:ATP hydrolysis activity"/>
    <property type="evidence" value="ECO:0007669"/>
    <property type="project" value="InterPro"/>
</dbReference>
<dbReference type="GO" id="GO:0005886">
    <property type="term" value="C:plasma membrane"/>
    <property type="evidence" value="ECO:0007669"/>
    <property type="project" value="UniProtKB-SubCell"/>
</dbReference>
<dbReference type="InterPro" id="IPR023299">
    <property type="entry name" value="ATPase_P-typ_cyto_dom_N"/>
</dbReference>
<evidence type="ECO:0000313" key="14">
    <source>
        <dbReference type="EMBL" id="OGG21446.1"/>
    </source>
</evidence>
<keyword evidence="10 12" id="KW-1133">Transmembrane helix</keyword>
<evidence type="ECO:0000256" key="10">
    <source>
        <dbReference type="ARBA" id="ARBA00022989"/>
    </source>
</evidence>
<evidence type="ECO:0000256" key="4">
    <source>
        <dbReference type="ARBA" id="ARBA00022553"/>
    </source>
</evidence>
<dbReference type="InterPro" id="IPR050510">
    <property type="entry name" value="Cation_transp_ATPase_P-type"/>
</dbReference>
<dbReference type="SUPFAM" id="SSF81660">
    <property type="entry name" value="Metal cation-transporting ATPase, ATP-binding domain N"/>
    <property type="match status" value="1"/>
</dbReference>
<feature type="transmembrane region" description="Helical" evidence="12">
    <location>
        <begin position="764"/>
        <end position="785"/>
    </location>
</feature>
<dbReference type="Gene3D" id="1.20.1110.10">
    <property type="entry name" value="Calcium-transporting ATPase, transmembrane domain"/>
    <property type="match status" value="1"/>
</dbReference>
<dbReference type="InterPro" id="IPR001757">
    <property type="entry name" value="P_typ_ATPase"/>
</dbReference>
<evidence type="ECO:0000256" key="2">
    <source>
        <dbReference type="ARBA" id="ARBA00005675"/>
    </source>
</evidence>
<dbReference type="SUPFAM" id="SSF56784">
    <property type="entry name" value="HAD-like"/>
    <property type="match status" value="1"/>
</dbReference>
<dbReference type="NCBIfam" id="TIGR01494">
    <property type="entry name" value="ATPase_P-type"/>
    <property type="match status" value="3"/>
</dbReference>
<dbReference type="InterPro" id="IPR044492">
    <property type="entry name" value="P_typ_ATPase_HD_dom"/>
</dbReference>
<evidence type="ECO:0000256" key="5">
    <source>
        <dbReference type="ARBA" id="ARBA00022692"/>
    </source>
</evidence>
<name>A0A1F6AA29_9BACT</name>
<evidence type="ECO:0000256" key="8">
    <source>
        <dbReference type="ARBA" id="ARBA00022842"/>
    </source>
</evidence>
<organism evidence="14 15">
    <name type="scientific">Candidatus Gottesmanbacteria bacterium RIFCSPHIGHO2_02_FULL_40_13</name>
    <dbReference type="NCBI Taxonomy" id="1798384"/>
    <lineage>
        <taxon>Bacteria</taxon>
        <taxon>Candidatus Gottesmaniibacteriota</taxon>
    </lineage>
</organism>
<dbReference type="SFLD" id="SFLDS00003">
    <property type="entry name" value="Haloacid_Dehalogenase"/>
    <property type="match status" value="1"/>
</dbReference>
<feature type="domain" description="Cation-transporting P-type ATPase N-terminal" evidence="13">
    <location>
        <begin position="1"/>
        <end position="75"/>
    </location>
</feature>